<dbReference type="GO" id="GO:0016757">
    <property type="term" value="F:glycosyltransferase activity"/>
    <property type="evidence" value="ECO:0007669"/>
    <property type="project" value="UniProtKB-ARBA"/>
</dbReference>
<feature type="domain" description="Erythromycin biosynthesis protein CIII-like C-terminal" evidence="2">
    <location>
        <begin position="485"/>
        <end position="544"/>
    </location>
</feature>
<dbReference type="PANTHER" id="PTHR48050">
    <property type="entry name" value="STEROL 3-BETA-GLUCOSYLTRANSFERASE"/>
    <property type="match status" value="1"/>
</dbReference>
<dbReference type="EMBL" id="CM026428">
    <property type="protein sequence ID" value="KAG0567480.1"/>
    <property type="molecule type" value="Genomic_DNA"/>
</dbReference>
<protein>
    <recommendedName>
        <fullName evidence="2">Erythromycin biosynthesis protein CIII-like C-terminal domain-containing protein</fullName>
    </recommendedName>
</protein>
<organism evidence="3 4">
    <name type="scientific">Ceratodon purpureus</name>
    <name type="common">Fire moss</name>
    <name type="synonym">Dicranum purpureum</name>
    <dbReference type="NCBI Taxonomy" id="3225"/>
    <lineage>
        <taxon>Eukaryota</taxon>
        <taxon>Viridiplantae</taxon>
        <taxon>Streptophyta</taxon>
        <taxon>Embryophyta</taxon>
        <taxon>Bryophyta</taxon>
        <taxon>Bryophytina</taxon>
        <taxon>Bryopsida</taxon>
        <taxon>Dicranidae</taxon>
        <taxon>Pseudoditrichales</taxon>
        <taxon>Ditrichaceae</taxon>
        <taxon>Ceratodon</taxon>
    </lineage>
</organism>
<dbReference type="Proteomes" id="UP000822688">
    <property type="component" value="Chromosome 7"/>
</dbReference>
<feature type="region of interest" description="Disordered" evidence="1">
    <location>
        <begin position="352"/>
        <end position="371"/>
    </location>
</feature>
<name>A0A8T0H8B4_CERPU</name>
<dbReference type="Gene3D" id="3.40.50.2000">
    <property type="entry name" value="Glycogen Phosphorylase B"/>
    <property type="match status" value="2"/>
</dbReference>
<evidence type="ECO:0000313" key="4">
    <source>
        <dbReference type="Proteomes" id="UP000822688"/>
    </source>
</evidence>
<dbReference type="PANTHER" id="PTHR48050:SF11">
    <property type="entry name" value="GLYCOSYLTRANSFERASE"/>
    <property type="match status" value="1"/>
</dbReference>
<evidence type="ECO:0000313" key="3">
    <source>
        <dbReference type="EMBL" id="KAG0567480.1"/>
    </source>
</evidence>
<sequence length="611" mass="67234">MGKRRVAVFAFGTRGDVLPVAVVAAALARADPSSSITFITHEAHRNMETHLARSGVARFVAVSAPPVVPGREVAEIAHSMGAREDDGEVKAALEMQVREECIAAMDSVMGDGGDGCVIINLFALEGWHLAELYRVPCAVLAPYVVPYSAPSSFERRFRATHPLLYRRLKEATPGEVGWEEVMHWMWPLFTDRWASWRTHRLHLSACPLTDPVTDLPLMHEWPQASRLLYGFSPQVVECPAYWPRSISVCGFWYAPVEWEVRDVDSELTALEAKRSKSKGSSNTREVSFGLVDRDSSLLTSSSINYASEPLKPSIQLPEMREDSDVVTMTQGSRKLTDMSDEKDCSRHDCQVEETSEENSFPHVSEQNMNNSNYKPPVKLSQFLSDKKFSKVSGNRDNRPIFVGLSSMGSMGFLEKPGSILKVLDAVLEATNSSAILLTAGYPPLDLAVTEQCDAKLAIQCLDVEQRRNRLLEGLTCFNGRLLCYAGSVPYLWLLPQCSVAIHHGGSGTTAACLRACIPQIICPFVLDQFYWAERMAWLGVAPQPLKPEHLMPALSQPPCESLVEAVKVVSAAITEGLSIELQRCAASLGAKIAAEDGTAVAVRVLRLAFNL</sequence>
<gene>
    <name evidence="3" type="ORF">KC19_7G137800</name>
</gene>
<proteinExistence type="predicted"/>
<evidence type="ECO:0000259" key="2">
    <source>
        <dbReference type="Pfam" id="PF06722"/>
    </source>
</evidence>
<dbReference type="AlphaFoldDB" id="A0A8T0H8B4"/>
<reference evidence="3" key="1">
    <citation type="submission" date="2020-06" db="EMBL/GenBank/DDBJ databases">
        <title>WGS assembly of Ceratodon purpureus strain R40.</title>
        <authorList>
            <person name="Carey S.B."/>
            <person name="Jenkins J."/>
            <person name="Shu S."/>
            <person name="Lovell J.T."/>
            <person name="Sreedasyam A."/>
            <person name="Maumus F."/>
            <person name="Tiley G.P."/>
            <person name="Fernandez-Pozo N."/>
            <person name="Barry K."/>
            <person name="Chen C."/>
            <person name="Wang M."/>
            <person name="Lipzen A."/>
            <person name="Daum C."/>
            <person name="Saski C.A."/>
            <person name="Payton A.C."/>
            <person name="Mcbreen J.C."/>
            <person name="Conrad R.E."/>
            <person name="Kollar L.M."/>
            <person name="Olsson S."/>
            <person name="Huttunen S."/>
            <person name="Landis J.B."/>
            <person name="Wickett N.J."/>
            <person name="Johnson M.G."/>
            <person name="Rensing S.A."/>
            <person name="Grimwood J."/>
            <person name="Schmutz J."/>
            <person name="Mcdaniel S.F."/>
        </authorList>
    </citation>
    <scope>NUCLEOTIDE SEQUENCE</scope>
    <source>
        <strain evidence="3">R40</strain>
    </source>
</reference>
<keyword evidence="4" id="KW-1185">Reference proteome</keyword>
<dbReference type="InterPro" id="IPR050426">
    <property type="entry name" value="Glycosyltransferase_28"/>
</dbReference>
<dbReference type="Pfam" id="PF06722">
    <property type="entry name" value="EryCIII-like_C"/>
    <property type="match status" value="1"/>
</dbReference>
<accession>A0A8T0H8B4</accession>
<comment type="caution">
    <text evidence="3">The sequence shown here is derived from an EMBL/GenBank/DDBJ whole genome shotgun (WGS) entry which is preliminary data.</text>
</comment>
<evidence type="ECO:0000256" key="1">
    <source>
        <dbReference type="SAM" id="MobiDB-lite"/>
    </source>
</evidence>
<dbReference type="InterPro" id="IPR010610">
    <property type="entry name" value="EryCIII-like_C"/>
</dbReference>
<dbReference type="SUPFAM" id="SSF53756">
    <property type="entry name" value="UDP-Glycosyltransferase/glycogen phosphorylase"/>
    <property type="match status" value="2"/>
</dbReference>